<evidence type="ECO:0000256" key="1">
    <source>
        <dbReference type="SAM" id="MobiDB-lite"/>
    </source>
</evidence>
<evidence type="ECO:0000313" key="3">
    <source>
        <dbReference type="Proteomes" id="UP001177670"/>
    </source>
</evidence>
<sequence length="102" mass="11751">MSEQKGNNGNRGKRIMKTEEDNKGEGARKREREQNLPCLLMLSEVDGRAALSVYRLRLRQPRNLQRYRIDCTLERIASAGRVLIPDKATEHRGATVKLMMRV</sequence>
<feature type="compositionally biased region" description="Basic and acidic residues" evidence="1">
    <location>
        <begin position="16"/>
        <end position="33"/>
    </location>
</feature>
<feature type="region of interest" description="Disordered" evidence="1">
    <location>
        <begin position="1"/>
        <end position="33"/>
    </location>
</feature>
<protein>
    <submittedName>
        <fullName evidence="2">Uncharacterized protein</fullName>
    </submittedName>
</protein>
<dbReference type="EMBL" id="JAHYIQ010000026">
    <property type="protein sequence ID" value="KAK1121525.1"/>
    <property type="molecule type" value="Genomic_DNA"/>
</dbReference>
<dbReference type="AlphaFoldDB" id="A0AA40KIL1"/>
<evidence type="ECO:0000313" key="2">
    <source>
        <dbReference type="EMBL" id="KAK1121525.1"/>
    </source>
</evidence>
<comment type="caution">
    <text evidence="2">The sequence shown here is derived from an EMBL/GenBank/DDBJ whole genome shotgun (WGS) entry which is preliminary data.</text>
</comment>
<feature type="compositionally biased region" description="Polar residues" evidence="1">
    <location>
        <begin position="1"/>
        <end position="10"/>
    </location>
</feature>
<proteinExistence type="predicted"/>
<gene>
    <name evidence="2" type="ORF">K0M31_010324</name>
</gene>
<organism evidence="2 3">
    <name type="scientific">Melipona bicolor</name>
    <dbReference type="NCBI Taxonomy" id="60889"/>
    <lineage>
        <taxon>Eukaryota</taxon>
        <taxon>Metazoa</taxon>
        <taxon>Ecdysozoa</taxon>
        <taxon>Arthropoda</taxon>
        <taxon>Hexapoda</taxon>
        <taxon>Insecta</taxon>
        <taxon>Pterygota</taxon>
        <taxon>Neoptera</taxon>
        <taxon>Endopterygota</taxon>
        <taxon>Hymenoptera</taxon>
        <taxon>Apocrita</taxon>
        <taxon>Aculeata</taxon>
        <taxon>Apoidea</taxon>
        <taxon>Anthophila</taxon>
        <taxon>Apidae</taxon>
        <taxon>Melipona</taxon>
    </lineage>
</organism>
<accession>A0AA40KIL1</accession>
<reference evidence="2" key="1">
    <citation type="submission" date="2021-10" db="EMBL/GenBank/DDBJ databases">
        <title>Melipona bicolor Genome sequencing and assembly.</title>
        <authorList>
            <person name="Araujo N.S."/>
            <person name="Arias M.C."/>
        </authorList>
    </citation>
    <scope>NUCLEOTIDE SEQUENCE</scope>
    <source>
        <strain evidence="2">USP_2M_L1-L4_2017</strain>
        <tissue evidence="2">Whole body</tissue>
    </source>
</reference>
<name>A0AA40KIL1_9HYME</name>
<dbReference type="Proteomes" id="UP001177670">
    <property type="component" value="Unassembled WGS sequence"/>
</dbReference>
<keyword evidence="3" id="KW-1185">Reference proteome</keyword>